<protein>
    <submittedName>
        <fullName evidence="2">Chaperone protein htpG</fullName>
    </submittedName>
</protein>
<gene>
    <name evidence="2" type="ORF">B2J93_6377</name>
</gene>
<keyword evidence="3" id="KW-1185">Reference proteome</keyword>
<evidence type="ECO:0000313" key="3">
    <source>
        <dbReference type="Proteomes" id="UP000242519"/>
    </source>
</evidence>
<dbReference type="Pfam" id="PF02373">
    <property type="entry name" value="JmjC"/>
    <property type="match status" value="1"/>
</dbReference>
<dbReference type="InterPro" id="IPR003347">
    <property type="entry name" value="JmjC_dom"/>
</dbReference>
<accession>A0A218Z2M3</accession>
<evidence type="ECO:0000313" key="2">
    <source>
        <dbReference type="EMBL" id="OWP01496.1"/>
    </source>
</evidence>
<proteinExistence type="predicted"/>
<reference evidence="2 3" key="1">
    <citation type="submission" date="2017-04" db="EMBL/GenBank/DDBJ databases">
        <title>Draft genome sequence of Marssonina coronaria NL1: causal agent of apple blotch.</title>
        <authorList>
            <person name="Cheng Q."/>
        </authorList>
    </citation>
    <scope>NUCLEOTIDE SEQUENCE [LARGE SCALE GENOMIC DNA]</scope>
    <source>
        <strain evidence="2 3">NL1</strain>
    </source>
</reference>
<dbReference type="OrthoDB" id="5331193at2759"/>
<evidence type="ECO:0000259" key="1">
    <source>
        <dbReference type="Pfam" id="PF02373"/>
    </source>
</evidence>
<organism evidence="2 3">
    <name type="scientific">Diplocarpon coronariae</name>
    <dbReference type="NCBI Taxonomy" id="2795749"/>
    <lineage>
        <taxon>Eukaryota</taxon>
        <taxon>Fungi</taxon>
        <taxon>Dikarya</taxon>
        <taxon>Ascomycota</taxon>
        <taxon>Pezizomycotina</taxon>
        <taxon>Leotiomycetes</taxon>
        <taxon>Helotiales</taxon>
        <taxon>Drepanopezizaceae</taxon>
        <taxon>Diplocarpon</taxon>
    </lineage>
</organism>
<dbReference type="InParanoid" id="A0A218Z2M3"/>
<dbReference type="Proteomes" id="UP000242519">
    <property type="component" value="Unassembled WGS sequence"/>
</dbReference>
<feature type="domain" description="JmjC" evidence="1">
    <location>
        <begin position="24"/>
        <end position="66"/>
    </location>
</feature>
<sequence>MEIMRQYFLLESHQSAKTAPNATFWKHHRLEHGVWLVQNAGELLYTPSEAPHAVFTLTWSVLITAHVETAVTFP</sequence>
<dbReference type="AlphaFoldDB" id="A0A218Z2M3"/>
<comment type="caution">
    <text evidence="2">The sequence shown here is derived from an EMBL/GenBank/DDBJ whole genome shotgun (WGS) entry which is preliminary data.</text>
</comment>
<name>A0A218Z2M3_9HELO</name>
<dbReference type="SUPFAM" id="SSF51197">
    <property type="entry name" value="Clavaminate synthase-like"/>
    <property type="match status" value="1"/>
</dbReference>
<dbReference type="EMBL" id="MZNU01000275">
    <property type="protein sequence ID" value="OWP01496.1"/>
    <property type="molecule type" value="Genomic_DNA"/>
</dbReference>